<dbReference type="GO" id="GO:0004386">
    <property type="term" value="F:helicase activity"/>
    <property type="evidence" value="ECO:0007669"/>
    <property type="project" value="UniProtKB-KW"/>
</dbReference>
<dbReference type="Gene3D" id="3.40.50.300">
    <property type="entry name" value="P-loop containing nucleotide triphosphate hydrolases"/>
    <property type="match status" value="2"/>
</dbReference>
<dbReference type="InterPro" id="IPR027417">
    <property type="entry name" value="P-loop_NTPase"/>
</dbReference>
<proteinExistence type="predicted"/>
<dbReference type="InterPro" id="IPR050699">
    <property type="entry name" value="RNA-DNA_Helicase"/>
</dbReference>
<reference evidence="6 7" key="1">
    <citation type="submission" date="2024-04" db="EMBL/GenBank/DDBJ databases">
        <title>Flavobacterium sp. DGU41 16S ribosomal RNA gene Genome sequencing and assembly.</title>
        <authorList>
            <person name="Park S."/>
        </authorList>
    </citation>
    <scope>NUCLEOTIDE SEQUENCE [LARGE SCALE GENOMIC DNA]</scope>
    <source>
        <strain evidence="6 7">DGU41</strain>
    </source>
</reference>
<dbReference type="Proteomes" id="UP001393056">
    <property type="component" value="Unassembled WGS sequence"/>
</dbReference>
<dbReference type="SUPFAM" id="SSF52540">
    <property type="entry name" value="P-loop containing nucleoside triphosphate hydrolases"/>
    <property type="match status" value="2"/>
</dbReference>
<evidence type="ECO:0000256" key="3">
    <source>
        <dbReference type="ARBA" id="ARBA00022806"/>
    </source>
</evidence>
<dbReference type="InterPro" id="IPR001650">
    <property type="entry name" value="Helicase_C-like"/>
</dbReference>
<dbReference type="RefSeq" id="WP_341683434.1">
    <property type="nucleotide sequence ID" value="NZ_JBBYHT010000005.1"/>
</dbReference>
<dbReference type="PANTHER" id="PTHR12131">
    <property type="entry name" value="ATP-DEPENDENT RNA AND DNA HELICASE"/>
    <property type="match status" value="1"/>
</dbReference>
<sequence>MDRIEETTNVLRQINKFNSKEISDDILIKCVCDYFNEIKNDSLNQSDLKFLKYISNVAGIPHYFDILNSQFNQATDIEEYNLNTFSSLLYESTLHTNENLKVHKYQMKIMDLFQTGKLNRYFLSASTSFGKTHIVFEIIKKMNYGNVVLIFPTIALLSENLEKLISDDNYEYFRSKYKIHTLSEVTEFEENNLFIYTPERFLSFKEKNPTSVVFNFAFIDEIYKIDNEYLLDEEVKENERDVAYRLSVFYALENNVDVLLAGPYIDFYDSQKTGYNDSFDKFLIQNEIELINYNQYEIVSKSYEDIKSKKHIDVDKFLEFDFETNKKTDRLIEIVKKIKEINENTIVYCSTRNYTETYATTLLESDVFNDHSDNDYSDFIKHISKNFSRDWTIIKALQKGIGVHHGLIPKYIQKEIISLFNSGQLKVLLSTTTITEGVNTSAKNLIVLHSKKGDKELKKFDAKNIAGRAGRFLYHYSGRVIVLQNDFMKAIESEPEGIKHKNYDLQAPKDEIDLFYSKDEFLSQADQDRKTNIKEEQERRGIPDEIFNLYKVVSRLDKITLYDEIKKLSVSEIESIKTLIKIINYKLDIDYDGFQVILKVIRPIVKNQKLIFLIDYKGLNGEFSTLTHLLHFYLTGGFIGSIKYKISQNVKIDKAISDTAEFVYNTLKYQVVKYLGVFNIMYRFIQAQDNAKEFEDIAGIDRLLLKLEYNALTENGRIASDYGVPSSVLEYYENEEKSKDTKANFDNYEMKIFDRIETIINGTDKSTNE</sequence>
<evidence type="ECO:0000256" key="2">
    <source>
        <dbReference type="ARBA" id="ARBA00022801"/>
    </source>
</evidence>
<dbReference type="Pfam" id="PF00271">
    <property type="entry name" value="Helicase_C"/>
    <property type="match status" value="1"/>
</dbReference>
<comment type="caution">
    <text evidence="6">The sequence shown here is derived from an EMBL/GenBank/DDBJ whole genome shotgun (WGS) entry which is preliminary data.</text>
</comment>
<dbReference type="SMART" id="SM00490">
    <property type="entry name" value="HELICc"/>
    <property type="match status" value="1"/>
</dbReference>
<evidence type="ECO:0000256" key="4">
    <source>
        <dbReference type="ARBA" id="ARBA00022840"/>
    </source>
</evidence>
<dbReference type="Pfam" id="PF00270">
    <property type="entry name" value="DEAD"/>
    <property type="match status" value="1"/>
</dbReference>
<keyword evidence="7" id="KW-1185">Reference proteome</keyword>
<organism evidence="6 7">
    <name type="scientific">Flavobacterium helocola</name>
    <dbReference type="NCBI Taxonomy" id="3139139"/>
    <lineage>
        <taxon>Bacteria</taxon>
        <taxon>Pseudomonadati</taxon>
        <taxon>Bacteroidota</taxon>
        <taxon>Flavobacteriia</taxon>
        <taxon>Flavobacteriales</taxon>
        <taxon>Flavobacteriaceae</taxon>
        <taxon>Flavobacterium</taxon>
    </lineage>
</organism>
<dbReference type="PANTHER" id="PTHR12131:SF1">
    <property type="entry name" value="ATP-DEPENDENT RNA HELICASE SUPV3L1, MITOCHONDRIAL-RELATED"/>
    <property type="match status" value="1"/>
</dbReference>
<keyword evidence="4" id="KW-0067">ATP-binding</keyword>
<evidence type="ECO:0000313" key="7">
    <source>
        <dbReference type="Proteomes" id="UP001393056"/>
    </source>
</evidence>
<keyword evidence="1" id="KW-0547">Nucleotide-binding</keyword>
<name>A0ABU9I825_9FLAO</name>
<feature type="domain" description="Helicase C-terminal" evidence="5">
    <location>
        <begin position="330"/>
        <end position="513"/>
    </location>
</feature>
<dbReference type="EMBL" id="JBBYHT010000005">
    <property type="protein sequence ID" value="MEL1248579.1"/>
    <property type="molecule type" value="Genomic_DNA"/>
</dbReference>
<dbReference type="PROSITE" id="PS51194">
    <property type="entry name" value="HELICASE_CTER"/>
    <property type="match status" value="1"/>
</dbReference>
<keyword evidence="3 6" id="KW-0347">Helicase</keyword>
<keyword evidence="2" id="KW-0378">Hydrolase</keyword>
<protein>
    <submittedName>
        <fullName evidence="6">Helicase-related protein</fullName>
    </submittedName>
</protein>
<accession>A0ABU9I825</accession>
<evidence type="ECO:0000256" key="1">
    <source>
        <dbReference type="ARBA" id="ARBA00022741"/>
    </source>
</evidence>
<dbReference type="InterPro" id="IPR011545">
    <property type="entry name" value="DEAD/DEAH_box_helicase_dom"/>
</dbReference>
<evidence type="ECO:0000259" key="5">
    <source>
        <dbReference type="PROSITE" id="PS51194"/>
    </source>
</evidence>
<gene>
    <name evidence="6" type="ORF">AAEO58_11040</name>
</gene>
<evidence type="ECO:0000313" key="6">
    <source>
        <dbReference type="EMBL" id="MEL1248579.1"/>
    </source>
</evidence>